<comment type="similarity">
    <text evidence="2">Belongs to the ATP12 family.</text>
</comment>
<dbReference type="Gene3D" id="3.30.2180.10">
    <property type="entry name" value="ATP12-like"/>
    <property type="match status" value="1"/>
</dbReference>
<name>A0A6H0XND5_9PEZI</name>
<dbReference type="Proteomes" id="UP000503462">
    <property type="component" value="Chromosome 1"/>
</dbReference>
<sequence>MKRTVVRASRLASPQCAPSTTAVCRLQRLQQGRCMSNSLAAAATPVAHPTVAGAPPPPPQQSVTYVGDRLNRKRAQAEALQRGQQKKVDPSKPGSALSRRFWKDVSVQEAQDGLQVHLDKRAVRTSNKQPLSLPHEKRMLASAIALEWDQLVSAQQALKHHYIPLTALVSRAIDIQAADAAGNTTIRESISKMLMRYLSTDTLLCWAPERDIHDPENRSGRRSLRGRQKEIAEPIIAYLKAHVFPGIEIEPILSEDSIVPRSHPELTVEVIRGWVNGLPAYELAALERGVLATKSLLIAARLVVEWSTEFQELPKGSVQERFGIENAAEASTLEEAYQTEQWGEVEDTHDVNAADLRRQLGSVILLIS</sequence>
<organism evidence="6 7">
    <name type="scientific">Peltaster fructicola</name>
    <dbReference type="NCBI Taxonomy" id="286661"/>
    <lineage>
        <taxon>Eukaryota</taxon>
        <taxon>Fungi</taxon>
        <taxon>Dikarya</taxon>
        <taxon>Ascomycota</taxon>
        <taxon>Pezizomycotina</taxon>
        <taxon>Dothideomycetes</taxon>
        <taxon>Dothideomycetes incertae sedis</taxon>
        <taxon>Peltaster</taxon>
    </lineage>
</organism>
<dbReference type="Pfam" id="PF07542">
    <property type="entry name" value="ATP12"/>
    <property type="match status" value="1"/>
</dbReference>
<dbReference type="InterPro" id="IPR042272">
    <property type="entry name" value="ATP12_ATP_synth-F1-assembly_N"/>
</dbReference>
<keyword evidence="4" id="KW-0496">Mitochondrion</keyword>
<dbReference type="EMBL" id="CP051139">
    <property type="protein sequence ID" value="QIW96215.1"/>
    <property type="molecule type" value="Genomic_DNA"/>
</dbReference>
<dbReference type="AlphaFoldDB" id="A0A6H0XND5"/>
<proteinExistence type="inferred from homology"/>
<keyword evidence="5" id="KW-0143">Chaperone</keyword>
<evidence type="ECO:0000313" key="7">
    <source>
        <dbReference type="Proteomes" id="UP000503462"/>
    </source>
</evidence>
<protein>
    <recommendedName>
        <fullName evidence="8">ATP synthase mitochondrial F1 complex assembly factor 2</fullName>
    </recommendedName>
</protein>
<evidence type="ECO:0000256" key="5">
    <source>
        <dbReference type="ARBA" id="ARBA00023186"/>
    </source>
</evidence>
<dbReference type="InterPro" id="IPR023335">
    <property type="entry name" value="ATP12_ortho_dom_sf"/>
</dbReference>
<evidence type="ECO:0000313" key="6">
    <source>
        <dbReference type="EMBL" id="QIW96215.1"/>
    </source>
</evidence>
<dbReference type="Gene3D" id="1.10.3580.10">
    <property type="entry name" value="ATP12 ATPase"/>
    <property type="match status" value="1"/>
</dbReference>
<evidence type="ECO:0008006" key="8">
    <source>
        <dbReference type="Google" id="ProtNLM"/>
    </source>
</evidence>
<evidence type="ECO:0000256" key="2">
    <source>
        <dbReference type="ARBA" id="ARBA00008231"/>
    </source>
</evidence>
<evidence type="ECO:0000256" key="1">
    <source>
        <dbReference type="ARBA" id="ARBA00004173"/>
    </source>
</evidence>
<gene>
    <name evidence="6" type="ORF">AMS68_001733</name>
</gene>
<dbReference type="PANTHER" id="PTHR21013:SF10">
    <property type="entry name" value="ATP SYNTHASE MITOCHONDRIAL F1 COMPLEX ASSEMBLY FACTOR 2"/>
    <property type="match status" value="1"/>
</dbReference>
<dbReference type="GO" id="GO:0033615">
    <property type="term" value="P:mitochondrial proton-transporting ATP synthase complex assembly"/>
    <property type="evidence" value="ECO:0007669"/>
    <property type="project" value="TreeGrafter"/>
</dbReference>
<comment type="subcellular location">
    <subcellularLocation>
        <location evidence="1">Mitochondrion</location>
    </subcellularLocation>
</comment>
<evidence type="ECO:0000256" key="4">
    <source>
        <dbReference type="ARBA" id="ARBA00023128"/>
    </source>
</evidence>
<dbReference type="PANTHER" id="PTHR21013">
    <property type="entry name" value="ATP SYNTHASE MITOCHONDRIAL F1 COMPLEX ASSEMBLY FACTOR 2/ATP12 PROTEIN, MITOCHONDRIAL PRECURSOR"/>
    <property type="match status" value="1"/>
</dbReference>
<dbReference type="OrthoDB" id="5322896at2759"/>
<keyword evidence="7" id="KW-1185">Reference proteome</keyword>
<evidence type="ECO:0000256" key="3">
    <source>
        <dbReference type="ARBA" id="ARBA00022946"/>
    </source>
</evidence>
<dbReference type="InterPro" id="IPR011419">
    <property type="entry name" value="ATP12_ATP_synth-F1-assembly"/>
</dbReference>
<keyword evidence="3" id="KW-0809">Transit peptide</keyword>
<accession>A0A6H0XND5</accession>
<dbReference type="GO" id="GO:0005739">
    <property type="term" value="C:mitochondrion"/>
    <property type="evidence" value="ECO:0007669"/>
    <property type="project" value="UniProtKB-SubCell"/>
</dbReference>
<reference evidence="6 7" key="1">
    <citation type="journal article" date="2016" name="Sci. Rep.">
        <title>Peltaster fructicola genome reveals evolution from an invasive phytopathogen to an ectophytic parasite.</title>
        <authorList>
            <person name="Xu C."/>
            <person name="Chen H."/>
            <person name="Gleason M.L."/>
            <person name="Xu J.R."/>
            <person name="Liu H."/>
            <person name="Zhang R."/>
            <person name="Sun G."/>
        </authorList>
    </citation>
    <scope>NUCLEOTIDE SEQUENCE [LARGE SCALE GENOMIC DNA]</scope>
    <source>
        <strain evidence="6 7">LNHT1506</strain>
    </source>
</reference>
<dbReference type="SUPFAM" id="SSF160909">
    <property type="entry name" value="ATP12-like"/>
    <property type="match status" value="1"/>
</dbReference>